<evidence type="ECO:0000313" key="2">
    <source>
        <dbReference type="EnsemblPlants" id="Zm00001eb269070_P001"/>
    </source>
</evidence>
<reference evidence="3" key="1">
    <citation type="journal article" date="2009" name="Science">
        <title>The B73 maize genome: complexity, diversity, and dynamics.</title>
        <authorList>
            <person name="Schnable P.S."/>
            <person name="Ware D."/>
            <person name="Fulton R.S."/>
            <person name="Stein J.C."/>
            <person name="Wei F."/>
            <person name="Pasternak S."/>
            <person name="Liang C."/>
            <person name="Zhang J."/>
            <person name="Fulton L."/>
            <person name="Graves T.A."/>
            <person name="Minx P."/>
            <person name="Reily A.D."/>
            <person name="Courtney L."/>
            <person name="Kruchowski S.S."/>
            <person name="Tomlinson C."/>
            <person name="Strong C."/>
            <person name="Delehaunty K."/>
            <person name="Fronick C."/>
            <person name="Courtney B."/>
            <person name="Rock S.M."/>
            <person name="Belter E."/>
            <person name="Du F."/>
            <person name="Kim K."/>
            <person name="Abbott R.M."/>
            <person name="Cotton M."/>
            <person name="Levy A."/>
            <person name="Marchetto P."/>
            <person name="Ochoa K."/>
            <person name="Jackson S.M."/>
            <person name="Gillam B."/>
            <person name="Chen W."/>
            <person name="Yan L."/>
            <person name="Higginbotham J."/>
            <person name="Cardenas M."/>
            <person name="Waligorski J."/>
            <person name="Applebaum E."/>
            <person name="Phelps L."/>
            <person name="Falcone J."/>
            <person name="Kanchi K."/>
            <person name="Thane T."/>
            <person name="Scimone A."/>
            <person name="Thane N."/>
            <person name="Henke J."/>
            <person name="Wang T."/>
            <person name="Ruppert J."/>
            <person name="Shah N."/>
            <person name="Rotter K."/>
            <person name="Hodges J."/>
            <person name="Ingenthron E."/>
            <person name="Cordes M."/>
            <person name="Kohlberg S."/>
            <person name="Sgro J."/>
            <person name="Delgado B."/>
            <person name="Mead K."/>
            <person name="Chinwalla A."/>
            <person name="Leonard S."/>
            <person name="Crouse K."/>
            <person name="Collura K."/>
            <person name="Kudrna D."/>
            <person name="Currie J."/>
            <person name="He R."/>
            <person name="Angelova A."/>
            <person name="Rajasekar S."/>
            <person name="Mueller T."/>
            <person name="Lomeli R."/>
            <person name="Scara G."/>
            <person name="Ko A."/>
            <person name="Delaney K."/>
            <person name="Wissotski M."/>
            <person name="Lopez G."/>
            <person name="Campos D."/>
            <person name="Braidotti M."/>
            <person name="Ashley E."/>
            <person name="Golser W."/>
            <person name="Kim H."/>
            <person name="Lee S."/>
            <person name="Lin J."/>
            <person name="Dujmic Z."/>
            <person name="Kim W."/>
            <person name="Talag J."/>
            <person name="Zuccolo A."/>
            <person name="Fan C."/>
            <person name="Sebastian A."/>
            <person name="Kramer M."/>
            <person name="Spiegel L."/>
            <person name="Nascimento L."/>
            <person name="Zutavern T."/>
            <person name="Miller B."/>
            <person name="Ambroise C."/>
            <person name="Muller S."/>
            <person name="Spooner W."/>
            <person name="Narechania A."/>
            <person name="Ren L."/>
            <person name="Wei S."/>
            <person name="Kumari S."/>
            <person name="Faga B."/>
            <person name="Levy M.J."/>
            <person name="McMahan L."/>
            <person name="Van Buren P."/>
            <person name="Vaughn M.W."/>
            <person name="Ying K."/>
            <person name="Yeh C.-T."/>
            <person name="Emrich S.J."/>
            <person name="Jia Y."/>
            <person name="Kalyanaraman A."/>
            <person name="Hsia A.-P."/>
            <person name="Barbazuk W.B."/>
            <person name="Baucom R.S."/>
            <person name="Brutnell T.P."/>
            <person name="Carpita N.C."/>
            <person name="Chaparro C."/>
            <person name="Chia J.-M."/>
            <person name="Deragon J.-M."/>
            <person name="Estill J.C."/>
            <person name="Fu Y."/>
            <person name="Jeddeloh J.A."/>
            <person name="Han Y."/>
            <person name="Lee H."/>
            <person name="Li P."/>
            <person name="Lisch D.R."/>
            <person name="Liu S."/>
            <person name="Liu Z."/>
            <person name="Nagel D.H."/>
            <person name="McCann M.C."/>
            <person name="SanMiguel P."/>
            <person name="Myers A.M."/>
            <person name="Nettleton D."/>
            <person name="Nguyen J."/>
            <person name="Penning B.W."/>
            <person name="Ponnala L."/>
            <person name="Schneider K.L."/>
            <person name="Schwartz D.C."/>
            <person name="Sharma A."/>
            <person name="Soderlund C."/>
            <person name="Springer N.M."/>
            <person name="Sun Q."/>
            <person name="Wang H."/>
            <person name="Waterman M."/>
            <person name="Westerman R."/>
            <person name="Wolfgruber T.K."/>
            <person name="Yang L."/>
            <person name="Yu Y."/>
            <person name="Zhang L."/>
            <person name="Zhou S."/>
            <person name="Zhu Q."/>
            <person name="Bennetzen J.L."/>
            <person name="Dawe R.K."/>
            <person name="Jiang J."/>
            <person name="Jiang N."/>
            <person name="Presting G.G."/>
            <person name="Wessler S.R."/>
            <person name="Aluru S."/>
            <person name="Martienssen R.A."/>
            <person name="Clifton S.W."/>
            <person name="McCombie W.R."/>
            <person name="Wing R.A."/>
            <person name="Wilson R.K."/>
        </authorList>
    </citation>
    <scope>NUCLEOTIDE SEQUENCE [LARGE SCALE GENOMIC DNA]</scope>
    <source>
        <strain evidence="3">cv. B73</strain>
    </source>
</reference>
<dbReference type="EnsemblPlants" id="Zm00001eb269070_T001">
    <property type="protein sequence ID" value="Zm00001eb269070_P001"/>
    <property type="gene ID" value="Zm00001eb269070"/>
</dbReference>
<evidence type="ECO:0000256" key="1">
    <source>
        <dbReference type="SAM" id="MobiDB-lite"/>
    </source>
</evidence>
<name>A0A804PUJ5_MAIZE</name>
<dbReference type="Gramene" id="Zm00001eb269070_T001">
    <property type="protein sequence ID" value="Zm00001eb269070_P001"/>
    <property type="gene ID" value="Zm00001eb269070"/>
</dbReference>
<dbReference type="AlphaFoldDB" id="A0A804PUJ5"/>
<dbReference type="InParanoid" id="A0A804PUJ5"/>
<feature type="region of interest" description="Disordered" evidence="1">
    <location>
        <begin position="26"/>
        <end position="51"/>
    </location>
</feature>
<reference evidence="2" key="2">
    <citation type="submission" date="2019-07" db="EMBL/GenBank/DDBJ databases">
        <authorList>
            <person name="Seetharam A."/>
            <person name="Woodhouse M."/>
            <person name="Cannon E."/>
        </authorList>
    </citation>
    <scope>NUCLEOTIDE SEQUENCE [LARGE SCALE GENOMIC DNA]</scope>
    <source>
        <strain evidence="2">cv. B73</strain>
    </source>
</reference>
<feature type="compositionally biased region" description="Low complexity" evidence="1">
    <location>
        <begin position="31"/>
        <end position="47"/>
    </location>
</feature>
<accession>A0A804PUJ5</accession>
<dbReference type="Proteomes" id="UP000007305">
    <property type="component" value="Chromosome 6"/>
</dbReference>
<reference evidence="2" key="3">
    <citation type="submission" date="2021-05" db="UniProtKB">
        <authorList>
            <consortium name="EnsemblPlants"/>
        </authorList>
    </citation>
    <scope>IDENTIFICATION</scope>
    <source>
        <strain evidence="2">cv. B73</strain>
    </source>
</reference>
<proteinExistence type="predicted"/>
<organism evidence="2 3">
    <name type="scientific">Zea mays</name>
    <name type="common">Maize</name>
    <dbReference type="NCBI Taxonomy" id="4577"/>
    <lineage>
        <taxon>Eukaryota</taxon>
        <taxon>Viridiplantae</taxon>
        <taxon>Streptophyta</taxon>
        <taxon>Embryophyta</taxon>
        <taxon>Tracheophyta</taxon>
        <taxon>Spermatophyta</taxon>
        <taxon>Magnoliopsida</taxon>
        <taxon>Liliopsida</taxon>
        <taxon>Poales</taxon>
        <taxon>Poaceae</taxon>
        <taxon>PACMAD clade</taxon>
        <taxon>Panicoideae</taxon>
        <taxon>Andropogonodae</taxon>
        <taxon>Andropogoneae</taxon>
        <taxon>Tripsacinae</taxon>
        <taxon>Zea</taxon>
    </lineage>
</organism>
<sequence>MARARVSHGASTYNFAQQLWRPSSLLPPSPMQQHMSSPPPSSSLSRPGNTGSRALSLVWVEQRLPCYLLPDAPSRWHPNSPSTFPTSSRCHCCARAMCSAKCRGRRVVAAPSTLTGWSLFCAAPNRAVETRASGRRRALPVR</sequence>
<keyword evidence="3" id="KW-1185">Reference proteome</keyword>
<protein>
    <submittedName>
        <fullName evidence="2">Uncharacterized protein</fullName>
    </submittedName>
</protein>
<evidence type="ECO:0000313" key="3">
    <source>
        <dbReference type="Proteomes" id="UP000007305"/>
    </source>
</evidence>